<name>B8CTQ5_SHEPW</name>
<reference evidence="1 2" key="1">
    <citation type="journal article" date="2008" name="PLoS ONE">
        <title>Environmental adaptation: genomic analysis of the piezotolerant and psychrotolerant deep-sea iron reducing bacterium Shewanella piezotolerans WP3.</title>
        <authorList>
            <person name="Wang F."/>
            <person name="Wang J."/>
            <person name="Jian H."/>
            <person name="Zhang B."/>
            <person name="Li S."/>
            <person name="Wang F."/>
            <person name="Zeng X."/>
            <person name="Gao L."/>
            <person name="Bartlett D.H."/>
            <person name="Yu J."/>
            <person name="Hu S."/>
            <person name="Xiao X."/>
        </authorList>
    </citation>
    <scope>NUCLEOTIDE SEQUENCE [LARGE SCALE GENOMIC DNA]</scope>
    <source>
        <strain evidence="2">WP3 / JCM 13877</strain>
    </source>
</reference>
<dbReference type="KEGG" id="swp:swp_4663"/>
<dbReference type="OrthoDB" id="5918584at2"/>
<dbReference type="RefSeq" id="WP_020914629.1">
    <property type="nucleotide sequence ID" value="NC_011566.1"/>
</dbReference>
<proteinExistence type="predicted"/>
<evidence type="ECO:0000313" key="2">
    <source>
        <dbReference type="Proteomes" id="UP000000753"/>
    </source>
</evidence>
<dbReference type="AlphaFoldDB" id="B8CTQ5"/>
<dbReference type="STRING" id="225849.swp_4663"/>
<dbReference type="Proteomes" id="UP000000753">
    <property type="component" value="Chromosome"/>
</dbReference>
<accession>B8CTQ5</accession>
<organism evidence="1 2">
    <name type="scientific">Shewanella piezotolerans (strain WP3 / JCM 13877)</name>
    <dbReference type="NCBI Taxonomy" id="225849"/>
    <lineage>
        <taxon>Bacteria</taxon>
        <taxon>Pseudomonadati</taxon>
        <taxon>Pseudomonadota</taxon>
        <taxon>Gammaproteobacteria</taxon>
        <taxon>Alteromonadales</taxon>
        <taxon>Shewanellaceae</taxon>
        <taxon>Shewanella</taxon>
    </lineage>
</organism>
<keyword evidence="2" id="KW-1185">Reference proteome</keyword>
<gene>
    <name evidence="1" type="ordered locus">swp_4663</name>
</gene>
<evidence type="ECO:0000313" key="1">
    <source>
        <dbReference type="EMBL" id="ACJ31299.1"/>
    </source>
</evidence>
<dbReference type="eggNOG" id="ENOG5033MPN">
    <property type="taxonomic scope" value="Bacteria"/>
</dbReference>
<dbReference type="EMBL" id="CP000472">
    <property type="protein sequence ID" value="ACJ31299.1"/>
    <property type="molecule type" value="Genomic_DNA"/>
</dbReference>
<dbReference type="HOGENOM" id="CLU_195346_0_0_6"/>
<sequence length="77" mass="8531">MQVFNISRLTTEKGIFRIAGQLAVKMPNETAQPPIIITSLEIMSTDGWLALDISADSLQPLLNELISLVVEHLKIEN</sequence>
<protein>
    <submittedName>
        <fullName evidence="1">Uncharacterized protein</fullName>
    </submittedName>
</protein>